<feature type="compositionally biased region" description="Polar residues" evidence="1">
    <location>
        <begin position="7"/>
        <end position="24"/>
    </location>
</feature>
<dbReference type="Proteomes" id="UP000243797">
    <property type="component" value="Unassembled WGS sequence"/>
</dbReference>
<proteinExistence type="predicted"/>
<evidence type="ECO:0000256" key="1">
    <source>
        <dbReference type="SAM" id="MobiDB-lite"/>
    </source>
</evidence>
<feature type="compositionally biased region" description="Low complexity" evidence="1">
    <location>
        <begin position="198"/>
        <end position="222"/>
    </location>
</feature>
<dbReference type="InParanoid" id="A0A2K1QFV4"/>
<sequence>MAVMTSPPVTGNNSASLPVSPTTRSDITIDSYGEADLAFRIYDPELISADMKAYYRAKRALGLDYEVENEARACTNGVADPTDDVPTTYNARGDVLSAARAHRSPEDGFTEAKVRHFVQYRTEEVIQDSILVPAVALTFAPKRCDTLVGTAVSDDLVTYWSCQQDHEAITCVEGVKPDSVTDDRPDTPGYPFETTVSTTTDTRVRASRSSLAASSIPPAADPASDERQELIRFPDLDLVFARAARFNHESMQHRLDRLRWQTEMAVARRLVDKAAELHGGEGRGDRVGMAEWRRRWAGASVQVKGACADLLAGEARGEEGVRALRRMYGACGIGRGGSGGRRGHEE</sequence>
<feature type="region of interest" description="Disordered" evidence="1">
    <location>
        <begin position="198"/>
        <end position="226"/>
    </location>
</feature>
<dbReference type="AlphaFoldDB" id="A0A2K1QFV4"/>
<name>A0A2K1QFV4_9PEZI</name>
<reference evidence="2 3" key="1">
    <citation type="submission" date="2017-06" db="EMBL/GenBank/DDBJ databases">
        <title>Draft genome sequence of a variant of Elsinoe murrayae.</title>
        <authorList>
            <person name="Cheng Q."/>
        </authorList>
    </citation>
    <scope>NUCLEOTIDE SEQUENCE [LARGE SCALE GENOMIC DNA]</scope>
    <source>
        <strain evidence="2 3">CQ-2017a</strain>
    </source>
</reference>
<evidence type="ECO:0000313" key="2">
    <source>
        <dbReference type="EMBL" id="PNS14066.1"/>
    </source>
</evidence>
<keyword evidence="3" id="KW-1185">Reference proteome</keyword>
<accession>A0A2K1QFV4</accession>
<comment type="caution">
    <text evidence="2">The sequence shown here is derived from an EMBL/GenBank/DDBJ whole genome shotgun (WGS) entry which is preliminary data.</text>
</comment>
<gene>
    <name evidence="2" type="ORF">CAC42_6579</name>
</gene>
<protein>
    <submittedName>
        <fullName evidence="2">Uncharacterized protein</fullName>
    </submittedName>
</protein>
<feature type="region of interest" description="Disordered" evidence="1">
    <location>
        <begin position="1"/>
        <end position="24"/>
    </location>
</feature>
<organism evidence="2 3">
    <name type="scientific">Sphaceloma murrayae</name>
    <dbReference type="NCBI Taxonomy" id="2082308"/>
    <lineage>
        <taxon>Eukaryota</taxon>
        <taxon>Fungi</taxon>
        <taxon>Dikarya</taxon>
        <taxon>Ascomycota</taxon>
        <taxon>Pezizomycotina</taxon>
        <taxon>Dothideomycetes</taxon>
        <taxon>Dothideomycetidae</taxon>
        <taxon>Myriangiales</taxon>
        <taxon>Elsinoaceae</taxon>
        <taxon>Sphaceloma</taxon>
    </lineage>
</organism>
<dbReference type="EMBL" id="NKHZ01000088">
    <property type="protein sequence ID" value="PNS14066.1"/>
    <property type="molecule type" value="Genomic_DNA"/>
</dbReference>
<evidence type="ECO:0000313" key="3">
    <source>
        <dbReference type="Proteomes" id="UP000243797"/>
    </source>
</evidence>